<dbReference type="InterPro" id="IPR009078">
    <property type="entry name" value="Ferritin-like_SF"/>
</dbReference>
<dbReference type="AlphaFoldDB" id="A0A7W6RBP8"/>
<proteinExistence type="predicted"/>
<sequence length="277" mass="31629">MPTWKTYDKGDALPDDYKALLLNLMSFQADSEYAGGQRVMENMRFAPRPEEAYRLSKKVMEEMGHGYYVWNLMQDLGVDVDARIQELVTNPDNPDPAKVNVINGFRKENWSTWFEDWYDVGLFSTVVTPAAVAFLGQYRECSYLPWARVNTRIHKEEHGHLAFGVWATKRNIAFGGEAAREICQSKVEKFLRVGLGFYGRPSRGGQRSAMFDKYYEYGIKTRTPEELQAEYLDLLEDRLKEVGLALPRDVEPDYDMRVGYEAGDAPVAPTFAVSTAS</sequence>
<name>A0A7W6RBP8_9PROT</name>
<keyword evidence="1" id="KW-0560">Oxidoreductase</keyword>
<dbReference type="GO" id="GO:0010124">
    <property type="term" value="P:phenylacetate catabolic process"/>
    <property type="evidence" value="ECO:0007669"/>
    <property type="project" value="InterPro"/>
</dbReference>
<dbReference type="InterPro" id="IPR007814">
    <property type="entry name" value="PaaA_PaaC"/>
</dbReference>
<organism evidence="1 2">
    <name type="scientific">Roseospira visakhapatnamensis</name>
    <dbReference type="NCBI Taxonomy" id="390880"/>
    <lineage>
        <taxon>Bacteria</taxon>
        <taxon>Pseudomonadati</taxon>
        <taxon>Pseudomonadota</taxon>
        <taxon>Alphaproteobacteria</taxon>
        <taxon>Rhodospirillales</taxon>
        <taxon>Rhodospirillaceae</taxon>
        <taxon>Roseospira</taxon>
    </lineage>
</organism>
<dbReference type="EMBL" id="JACIGK010000003">
    <property type="protein sequence ID" value="MBB4264943.1"/>
    <property type="molecule type" value="Genomic_DNA"/>
</dbReference>
<dbReference type="EC" id="1.14.13.149" evidence="1"/>
<dbReference type="InterPro" id="IPR052703">
    <property type="entry name" value="Aromatic_CoA_ox/epox"/>
</dbReference>
<evidence type="ECO:0000313" key="1">
    <source>
        <dbReference type="EMBL" id="MBB4264943.1"/>
    </source>
</evidence>
<dbReference type="GO" id="GO:0097266">
    <property type="term" value="F:phenylacetyl-CoA 1,2-epoxidase activity"/>
    <property type="evidence" value="ECO:0007669"/>
    <property type="project" value="UniProtKB-EC"/>
</dbReference>
<gene>
    <name evidence="1" type="ORF">GGD89_000554</name>
</gene>
<dbReference type="GO" id="GO:0005829">
    <property type="term" value="C:cytosol"/>
    <property type="evidence" value="ECO:0007669"/>
    <property type="project" value="TreeGrafter"/>
</dbReference>
<dbReference type="Pfam" id="PF05138">
    <property type="entry name" value="PaaA_PaaC"/>
    <property type="match status" value="1"/>
</dbReference>
<reference evidence="1 2" key="1">
    <citation type="submission" date="2020-08" db="EMBL/GenBank/DDBJ databases">
        <title>Genome sequencing of Purple Non-Sulfur Bacteria from various extreme environments.</title>
        <authorList>
            <person name="Mayer M."/>
        </authorList>
    </citation>
    <scope>NUCLEOTIDE SEQUENCE [LARGE SCALE GENOMIC DNA]</scope>
    <source>
        <strain evidence="1 2">JA131</strain>
    </source>
</reference>
<protein>
    <submittedName>
        <fullName evidence="1">Ring-1,2-phenylacetyl-CoA epoxidase subunit PaaA</fullName>
        <ecNumber evidence="1">1.14.13.149</ecNumber>
    </submittedName>
</protein>
<keyword evidence="2" id="KW-1185">Reference proteome</keyword>
<dbReference type="Proteomes" id="UP000554286">
    <property type="component" value="Unassembled WGS sequence"/>
</dbReference>
<dbReference type="RefSeq" id="WP_184042577.1">
    <property type="nucleotide sequence ID" value="NZ_JACIGK010000003.1"/>
</dbReference>
<dbReference type="PANTHER" id="PTHR30458">
    <property type="entry name" value="PHENYLACETIC ACID DEGRADATION PROTEIN PAA"/>
    <property type="match status" value="1"/>
</dbReference>
<evidence type="ECO:0000313" key="2">
    <source>
        <dbReference type="Proteomes" id="UP000554286"/>
    </source>
</evidence>
<dbReference type="Gene3D" id="1.20.1260.10">
    <property type="match status" value="1"/>
</dbReference>
<dbReference type="InterPro" id="IPR012347">
    <property type="entry name" value="Ferritin-like"/>
</dbReference>
<dbReference type="PANTHER" id="PTHR30458:SF0">
    <property type="entry name" value="1,2-PHENYLACETYL-COA EPOXIDASE, SUBUNIT C"/>
    <property type="match status" value="1"/>
</dbReference>
<accession>A0A7W6RBP8</accession>
<dbReference type="SUPFAM" id="SSF47240">
    <property type="entry name" value="Ferritin-like"/>
    <property type="match status" value="1"/>
</dbReference>
<comment type="caution">
    <text evidence="1">The sequence shown here is derived from an EMBL/GenBank/DDBJ whole genome shotgun (WGS) entry which is preliminary data.</text>
</comment>